<organism evidence="1 2">
    <name type="scientific">Hyalomma asiaticum</name>
    <name type="common">Tick</name>
    <dbReference type="NCBI Taxonomy" id="266040"/>
    <lineage>
        <taxon>Eukaryota</taxon>
        <taxon>Metazoa</taxon>
        <taxon>Ecdysozoa</taxon>
        <taxon>Arthropoda</taxon>
        <taxon>Chelicerata</taxon>
        <taxon>Arachnida</taxon>
        <taxon>Acari</taxon>
        <taxon>Parasitiformes</taxon>
        <taxon>Ixodida</taxon>
        <taxon>Ixodoidea</taxon>
        <taxon>Ixodidae</taxon>
        <taxon>Hyalomminae</taxon>
        <taxon>Hyalomma</taxon>
    </lineage>
</organism>
<sequence length="372" mass="42710">MDEDLTYLPPDGMCDYLFYDSLYAAKNSELTVEFRKLRPGLQHFIQQASNYSKTMFGVSFSPYTTLVNGPDNTTFFKGIDNLWGYGVSHFGFLGVFGFIEQPEVVKEALTTLKAIHDHLRTKMSSSRPSYYVYGKAYDYVVNDTELNLMKTIFTPSMFISIAHIFYPSHDVLVCRIMPLAMGSLPPNLKRGTDYSFGHTVNESLTVLRRIEKLGINIPTAISFTFRGVYFLPNFTNPSKRRPEDFMMFSKCKFFYELPYFDDPNKLCGNPNWTSVPPQLAYSIKLRRTITYLTMSTIATMACDAKQFHLNLDFGLVAYDVDADRAPPCKELGFNTQLGIYGRVLKMRELMDFLRAKYKKRSDNSVCKRMFAT</sequence>
<name>A0ACB7RNT9_HYAAI</name>
<dbReference type="EMBL" id="CM023488">
    <property type="protein sequence ID" value="KAH6924045.1"/>
    <property type="molecule type" value="Genomic_DNA"/>
</dbReference>
<comment type="caution">
    <text evidence="1">The sequence shown here is derived from an EMBL/GenBank/DDBJ whole genome shotgun (WGS) entry which is preliminary data.</text>
</comment>
<proteinExistence type="predicted"/>
<accession>A0ACB7RNT9</accession>
<keyword evidence="2" id="KW-1185">Reference proteome</keyword>
<gene>
    <name evidence="1" type="ORF">HPB50_010838</name>
</gene>
<evidence type="ECO:0000313" key="2">
    <source>
        <dbReference type="Proteomes" id="UP000821845"/>
    </source>
</evidence>
<reference evidence="1" key="1">
    <citation type="submission" date="2020-05" db="EMBL/GenBank/DDBJ databases">
        <title>Large-scale comparative analyses of tick genomes elucidate their genetic diversity and vector capacities.</title>
        <authorList>
            <person name="Jia N."/>
            <person name="Wang J."/>
            <person name="Shi W."/>
            <person name="Du L."/>
            <person name="Sun Y."/>
            <person name="Zhan W."/>
            <person name="Jiang J."/>
            <person name="Wang Q."/>
            <person name="Zhang B."/>
            <person name="Ji P."/>
            <person name="Sakyi L.B."/>
            <person name="Cui X."/>
            <person name="Yuan T."/>
            <person name="Jiang B."/>
            <person name="Yang W."/>
            <person name="Lam T.T.-Y."/>
            <person name="Chang Q."/>
            <person name="Ding S."/>
            <person name="Wang X."/>
            <person name="Zhu J."/>
            <person name="Ruan X."/>
            <person name="Zhao L."/>
            <person name="Wei J."/>
            <person name="Que T."/>
            <person name="Du C."/>
            <person name="Cheng J."/>
            <person name="Dai P."/>
            <person name="Han X."/>
            <person name="Huang E."/>
            <person name="Gao Y."/>
            <person name="Liu J."/>
            <person name="Shao H."/>
            <person name="Ye R."/>
            <person name="Li L."/>
            <person name="Wei W."/>
            <person name="Wang X."/>
            <person name="Wang C."/>
            <person name="Yang T."/>
            <person name="Huo Q."/>
            <person name="Li W."/>
            <person name="Guo W."/>
            <person name="Chen H."/>
            <person name="Zhou L."/>
            <person name="Ni X."/>
            <person name="Tian J."/>
            <person name="Zhou Y."/>
            <person name="Sheng Y."/>
            <person name="Liu T."/>
            <person name="Pan Y."/>
            <person name="Xia L."/>
            <person name="Li J."/>
            <person name="Zhao F."/>
            <person name="Cao W."/>
        </authorList>
    </citation>
    <scope>NUCLEOTIDE SEQUENCE</scope>
    <source>
        <strain evidence="1">Hyas-2018</strain>
    </source>
</reference>
<protein>
    <submittedName>
        <fullName evidence="1">Uncharacterized protein</fullName>
    </submittedName>
</protein>
<dbReference type="Proteomes" id="UP000821845">
    <property type="component" value="Chromosome 8"/>
</dbReference>
<evidence type="ECO:0000313" key="1">
    <source>
        <dbReference type="EMBL" id="KAH6924045.1"/>
    </source>
</evidence>